<dbReference type="Proteomes" id="UP000887159">
    <property type="component" value="Unassembled WGS sequence"/>
</dbReference>
<dbReference type="PANTHER" id="PTHR47331">
    <property type="entry name" value="PHD-TYPE DOMAIN-CONTAINING PROTEIN"/>
    <property type="match status" value="1"/>
</dbReference>
<gene>
    <name evidence="2" type="primary">HaOG209465</name>
    <name evidence="2" type="ORF">TNCV_2841541</name>
</gene>
<dbReference type="InterPro" id="IPR040676">
    <property type="entry name" value="DUF5641"/>
</dbReference>
<dbReference type="PANTHER" id="PTHR47331:SF5">
    <property type="entry name" value="RIBONUCLEASE H"/>
    <property type="match status" value="1"/>
</dbReference>
<evidence type="ECO:0000313" key="2">
    <source>
        <dbReference type="EMBL" id="GFX97594.1"/>
    </source>
</evidence>
<keyword evidence="3" id="KW-1185">Reference proteome</keyword>
<reference evidence="2" key="1">
    <citation type="submission" date="2020-08" db="EMBL/GenBank/DDBJ databases">
        <title>Multicomponent nature underlies the extraordinary mechanical properties of spider dragline silk.</title>
        <authorList>
            <person name="Kono N."/>
            <person name="Nakamura H."/>
            <person name="Mori M."/>
            <person name="Yoshida Y."/>
            <person name="Ohtoshi R."/>
            <person name="Malay A.D."/>
            <person name="Moran D.A.P."/>
            <person name="Tomita M."/>
            <person name="Numata K."/>
            <person name="Arakawa K."/>
        </authorList>
    </citation>
    <scope>NUCLEOTIDE SEQUENCE</scope>
</reference>
<dbReference type="AlphaFoldDB" id="A0A8X6RRS9"/>
<feature type="domain" description="DUF5641" evidence="1">
    <location>
        <begin position="67"/>
        <end position="132"/>
    </location>
</feature>
<comment type="caution">
    <text evidence="2">The sequence shown here is derived from an EMBL/GenBank/DDBJ whole genome shotgun (WGS) entry which is preliminary data.</text>
</comment>
<evidence type="ECO:0000259" key="1">
    <source>
        <dbReference type="Pfam" id="PF18701"/>
    </source>
</evidence>
<dbReference type="Pfam" id="PF18701">
    <property type="entry name" value="DUF5641"/>
    <property type="match status" value="1"/>
</dbReference>
<dbReference type="EMBL" id="BMAU01021198">
    <property type="protein sequence ID" value="GFX97594.1"/>
    <property type="molecule type" value="Genomic_DNA"/>
</dbReference>
<name>A0A8X6RRS9_TRICX</name>
<proteinExistence type="predicted"/>
<protein>
    <submittedName>
        <fullName evidence="2">Integrase catalytic domain-containing protein</fullName>
    </submittedName>
</protein>
<sequence>MKSAVLNFEELVTLVTQIEACLNSRPLTPLSNDPQDLQPLTPGHFLIGAPMASFPEEVPSQPACLKKRWNLIQHLRSQFWKRWHLEYLNQLQQRTKWNKPRRNLKVNDMVLVKEDNLPPLQWSLGRVVQVFQETMVLFESWTSRPNEDNSDVLLRSVAYCQLKTELIVQAGEYVYNYRQQRAPRQRL</sequence>
<accession>A0A8X6RRS9</accession>
<organism evidence="2 3">
    <name type="scientific">Trichonephila clavipes</name>
    <name type="common">Golden silk orbweaver</name>
    <name type="synonym">Nephila clavipes</name>
    <dbReference type="NCBI Taxonomy" id="2585209"/>
    <lineage>
        <taxon>Eukaryota</taxon>
        <taxon>Metazoa</taxon>
        <taxon>Ecdysozoa</taxon>
        <taxon>Arthropoda</taxon>
        <taxon>Chelicerata</taxon>
        <taxon>Arachnida</taxon>
        <taxon>Araneae</taxon>
        <taxon>Araneomorphae</taxon>
        <taxon>Entelegynae</taxon>
        <taxon>Araneoidea</taxon>
        <taxon>Nephilidae</taxon>
        <taxon>Trichonephila</taxon>
    </lineage>
</organism>
<evidence type="ECO:0000313" key="3">
    <source>
        <dbReference type="Proteomes" id="UP000887159"/>
    </source>
</evidence>